<feature type="transmembrane region" description="Helical" evidence="8">
    <location>
        <begin position="89"/>
        <end position="111"/>
    </location>
</feature>
<keyword evidence="3 8" id="KW-0812">Transmembrane</keyword>
<dbReference type="Proteomes" id="UP000069940">
    <property type="component" value="Unassembled WGS sequence"/>
</dbReference>
<comment type="similarity">
    <text evidence="8">Belongs to the insect chemoreceptor superfamily. Gustatory receptor (GR) family.</text>
</comment>
<evidence type="ECO:0000256" key="2">
    <source>
        <dbReference type="ARBA" id="ARBA00022475"/>
    </source>
</evidence>
<accession>A0ABM1YLP2</accession>
<dbReference type="RefSeq" id="XP_019525826.3">
    <property type="nucleotide sequence ID" value="XM_019670281.3"/>
</dbReference>
<dbReference type="GeneID" id="109397940"/>
<reference evidence="10" key="1">
    <citation type="journal article" date="2015" name="Proc. Natl. Acad. Sci. U.S.A.">
        <title>Genome sequence of the Asian Tiger mosquito, Aedes albopictus, reveals insights into its biology, genetics, and evolution.</title>
        <authorList>
            <person name="Chen X.G."/>
            <person name="Jiang X."/>
            <person name="Gu J."/>
            <person name="Xu M."/>
            <person name="Wu Y."/>
            <person name="Deng Y."/>
            <person name="Zhang C."/>
            <person name="Bonizzoni M."/>
            <person name="Dermauw W."/>
            <person name="Vontas J."/>
            <person name="Armbruster P."/>
            <person name="Huang X."/>
            <person name="Yang Y."/>
            <person name="Zhang H."/>
            <person name="He W."/>
            <person name="Peng H."/>
            <person name="Liu Y."/>
            <person name="Wu K."/>
            <person name="Chen J."/>
            <person name="Lirakis M."/>
            <person name="Topalis P."/>
            <person name="Van Leeuwen T."/>
            <person name="Hall A.B."/>
            <person name="Jiang X."/>
            <person name="Thorpe C."/>
            <person name="Mueller R.L."/>
            <person name="Sun C."/>
            <person name="Waterhouse R.M."/>
            <person name="Yan G."/>
            <person name="Tu Z.J."/>
            <person name="Fang X."/>
            <person name="James A.A."/>
        </authorList>
    </citation>
    <scope>NUCLEOTIDE SEQUENCE [LARGE SCALE GENOMIC DNA]</scope>
    <source>
        <strain evidence="10">Foshan</strain>
    </source>
</reference>
<evidence type="ECO:0000256" key="3">
    <source>
        <dbReference type="ARBA" id="ARBA00022692"/>
    </source>
</evidence>
<dbReference type="Pfam" id="PF08395">
    <property type="entry name" value="7tm_7"/>
    <property type="match status" value="1"/>
</dbReference>
<evidence type="ECO:0000313" key="10">
    <source>
        <dbReference type="Proteomes" id="UP000069940"/>
    </source>
</evidence>
<dbReference type="EnsemblMetazoa" id="AALFPA23_010297.R14351">
    <property type="protein sequence ID" value="AALFPA23_010297.P14351"/>
    <property type="gene ID" value="AALFPA23_010297"/>
</dbReference>
<dbReference type="PANTHER" id="PTHR21143:SF134">
    <property type="entry name" value="GUSTATORY RECEPTOR"/>
    <property type="match status" value="1"/>
</dbReference>
<reference evidence="9" key="2">
    <citation type="submission" date="2025-05" db="UniProtKB">
        <authorList>
            <consortium name="EnsemblMetazoa"/>
        </authorList>
    </citation>
    <scope>IDENTIFICATION</scope>
    <source>
        <strain evidence="9">Foshan</strain>
    </source>
</reference>
<comment type="subcellular location">
    <subcellularLocation>
        <location evidence="1 8">Cell membrane</location>
        <topology evidence="1 8">Multi-pass membrane protein</topology>
    </subcellularLocation>
</comment>
<protein>
    <recommendedName>
        <fullName evidence="8">Gustatory receptor</fullName>
    </recommendedName>
</protein>
<dbReference type="InterPro" id="IPR013604">
    <property type="entry name" value="7TM_chemorcpt"/>
</dbReference>
<evidence type="ECO:0000256" key="7">
    <source>
        <dbReference type="ARBA" id="ARBA00023224"/>
    </source>
</evidence>
<organism evidence="9 10">
    <name type="scientific">Aedes albopictus</name>
    <name type="common">Asian tiger mosquito</name>
    <name type="synonym">Stegomyia albopicta</name>
    <dbReference type="NCBI Taxonomy" id="7160"/>
    <lineage>
        <taxon>Eukaryota</taxon>
        <taxon>Metazoa</taxon>
        <taxon>Ecdysozoa</taxon>
        <taxon>Arthropoda</taxon>
        <taxon>Hexapoda</taxon>
        <taxon>Insecta</taxon>
        <taxon>Pterygota</taxon>
        <taxon>Neoptera</taxon>
        <taxon>Endopterygota</taxon>
        <taxon>Diptera</taxon>
        <taxon>Nematocera</taxon>
        <taxon>Culicoidea</taxon>
        <taxon>Culicidae</taxon>
        <taxon>Culicinae</taxon>
        <taxon>Aedini</taxon>
        <taxon>Aedes</taxon>
        <taxon>Stegomyia</taxon>
    </lineage>
</organism>
<feature type="transmembrane region" description="Helical" evidence="8">
    <location>
        <begin position="57"/>
        <end position="77"/>
    </location>
</feature>
<comment type="function">
    <text evidence="8">Gustatory receptor which mediates acceptance or avoidance behavior, depending on its substrates.</text>
</comment>
<dbReference type="PANTHER" id="PTHR21143">
    <property type="entry name" value="INVERTEBRATE GUSTATORY RECEPTOR"/>
    <property type="match status" value="1"/>
</dbReference>
<keyword evidence="10" id="KW-1185">Reference proteome</keyword>
<feature type="transmembrane region" description="Helical" evidence="8">
    <location>
        <begin position="195"/>
        <end position="218"/>
    </location>
</feature>
<keyword evidence="2 8" id="KW-1003">Cell membrane</keyword>
<keyword evidence="7 8" id="KW-0807">Transducer</keyword>
<sequence length="301" mass="34939">MEICIGLLNCTIVYICCQWKRSRYNVVLSQMMDILNDFGKFAEEQDIAWLRYQFSKCLLIGTFYFAVIVIVDATYYWKAIVTVCTTGAYFLPSAVQFLSLLQYAYVVVFAYRKCRTINSILLAIRYSLRSNYKSYCPTIRSLRKQHMLLHRLVFQVNRDFGVLIILAVFSVLVAISITCLEMYQYTHQKAITFSTIQYVIYSALWVLMYVCKLLIVLIPNHLMVNERELTGMLLQGLPLIENNEFTYETSSFSRQILLQKGPYTANGIFVLDLTLLVHIFGALATYLVILIQFDQSARTRF</sequence>
<name>A0ABM1YLP2_AEDAL</name>
<evidence type="ECO:0000313" key="9">
    <source>
        <dbReference type="EnsemblMetazoa" id="AALFPA23_010297.P14351"/>
    </source>
</evidence>
<keyword evidence="4 8" id="KW-1133">Transmembrane helix</keyword>
<proteinExistence type="inferred from homology"/>
<evidence type="ECO:0000256" key="6">
    <source>
        <dbReference type="ARBA" id="ARBA00023170"/>
    </source>
</evidence>
<comment type="caution">
    <text evidence="8">Lacks conserved residue(s) required for the propagation of feature annotation.</text>
</comment>
<feature type="transmembrane region" description="Helical" evidence="8">
    <location>
        <begin position="268"/>
        <end position="293"/>
    </location>
</feature>
<evidence type="ECO:0000256" key="1">
    <source>
        <dbReference type="ARBA" id="ARBA00004651"/>
    </source>
</evidence>
<evidence type="ECO:0000256" key="8">
    <source>
        <dbReference type="RuleBase" id="RU363108"/>
    </source>
</evidence>
<keyword evidence="5 8" id="KW-0472">Membrane</keyword>
<evidence type="ECO:0000256" key="5">
    <source>
        <dbReference type="ARBA" id="ARBA00023136"/>
    </source>
</evidence>
<feature type="transmembrane region" description="Helical" evidence="8">
    <location>
        <begin position="160"/>
        <end position="183"/>
    </location>
</feature>
<evidence type="ECO:0000256" key="4">
    <source>
        <dbReference type="ARBA" id="ARBA00022989"/>
    </source>
</evidence>
<keyword evidence="6 8" id="KW-0675">Receptor</keyword>